<dbReference type="EMBL" id="DXHU01000020">
    <property type="protein sequence ID" value="HIV99139.1"/>
    <property type="molecule type" value="Genomic_DNA"/>
</dbReference>
<comment type="caution">
    <text evidence="1">The sequence shown here is derived from an EMBL/GenBank/DDBJ whole genome shotgun (WGS) entry which is preliminary data.</text>
</comment>
<protein>
    <submittedName>
        <fullName evidence="1">Uncharacterized protein</fullName>
    </submittedName>
</protein>
<evidence type="ECO:0000313" key="2">
    <source>
        <dbReference type="Proteomes" id="UP000823936"/>
    </source>
</evidence>
<sequence>MENNEKRLENLYYRLSILLENAVGKVFSNEAFIGINVNARANASLKMMQSKDYDSSSCSIFIDSGYGILLPAVSVVSKTLFSLENSMLGIYRSPYLKEFLLEDISIEDAVVDENLKILKRIDARVRTKYKDKVYAPLLRLADKYLMIINSKEIRFNMLPVLARMIIYRDLIKLDSRYAGISFEEDMLSRVDVHNDIVKRSDVTDLACFIAECLIAALYHASNISRYVSLQSEGALKVLSRVMEKGKFYSTKSIADMLYLDTDTVIHLFILPATATDRLAIRRGKNDDEQYSII</sequence>
<reference evidence="1" key="1">
    <citation type="journal article" date="2021" name="PeerJ">
        <title>Extensive microbial diversity within the chicken gut microbiome revealed by metagenomics and culture.</title>
        <authorList>
            <person name="Gilroy R."/>
            <person name="Ravi A."/>
            <person name="Getino M."/>
            <person name="Pursley I."/>
            <person name="Horton D.L."/>
            <person name="Alikhan N.F."/>
            <person name="Baker D."/>
            <person name="Gharbi K."/>
            <person name="Hall N."/>
            <person name="Watson M."/>
            <person name="Adriaenssens E.M."/>
            <person name="Foster-Nyarko E."/>
            <person name="Jarju S."/>
            <person name="Secka A."/>
            <person name="Antonio M."/>
            <person name="Oren A."/>
            <person name="Chaudhuri R.R."/>
            <person name="La Ragione R."/>
            <person name="Hildebrand F."/>
            <person name="Pallen M.J."/>
        </authorList>
    </citation>
    <scope>NUCLEOTIDE SEQUENCE</scope>
    <source>
        <strain evidence="1">Gambia11-129</strain>
    </source>
</reference>
<proteinExistence type="predicted"/>
<accession>A0A9D1PT77</accession>
<dbReference type="Proteomes" id="UP000823936">
    <property type="component" value="Unassembled WGS sequence"/>
</dbReference>
<name>A0A9D1PT77_9SPIO</name>
<evidence type="ECO:0000313" key="1">
    <source>
        <dbReference type="EMBL" id="HIV99139.1"/>
    </source>
</evidence>
<dbReference type="AlphaFoldDB" id="A0A9D1PT77"/>
<organism evidence="1 2">
    <name type="scientific">Candidatus Ornithospirochaeta avicola</name>
    <dbReference type="NCBI Taxonomy" id="2840896"/>
    <lineage>
        <taxon>Bacteria</taxon>
        <taxon>Pseudomonadati</taxon>
        <taxon>Spirochaetota</taxon>
        <taxon>Spirochaetia</taxon>
        <taxon>Spirochaetales</taxon>
        <taxon>Spirochaetaceae</taxon>
        <taxon>Spirochaetaceae incertae sedis</taxon>
        <taxon>Candidatus Ornithospirochaeta</taxon>
    </lineage>
</organism>
<gene>
    <name evidence="1" type="ORF">IAB12_05130</name>
</gene>
<reference evidence="1" key="2">
    <citation type="submission" date="2021-04" db="EMBL/GenBank/DDBJ databases">
        <authorList>
            <person name="Gilroy R."/>
        </authorList>
    </citation>
    <scope>NUCLEOTIDE SEQUENCE</scope>
    <source>
        <strain evidence="1">Gambia11-129</strain>
    </source>
</reference>